<evidence type="ECO:0000256" key="1">
    <source>
        <dbReference type="SAM" id="SignalP"/>
    </source>
</evidence>
<dbReference type="EMBL" id="PPSK01000035">
    <property type="protein sequence ID" value="POB00831.1"/>
    <property type="molecule type" value="Genomic_DNA"/>
</dbReference>
<feature type="chain" id="PRO_5015191768" evidence="1">
    <location>
        <begin position="24"/>
        <end position="177"/>
    </location>
</feature>
<dbReference type="Proteomes" id="UP000243451">
    <property type="component" value="Unassembled WGS sequence"/>
</dbReference>
<dbReference type="AlphaFoldDB" id="A0A2P4EQC9"/>
<protein>
    <submittedName>
        <fullName evidence="2">Uncharacterized protein</fullName>
    </submittedName>
</protein>
<keyword evidence="1" id="KW-0732">Signal</keyword>
<accession>A0A2P4EQC9</accession>
<evidence type="ECO:0000313" key="2">
    <source>
        <dbReference type="EMBL" id="POB00831.1"/>
    </source>
</evidence>
<dbReference type="RefSeq" id="WP_104739875.1">
    <property type="nucleotide sequence ID" value="NZ_BMHR01000031.1"/>
</dbReference>
<proteinExistence type="predicted"/>
<comment type="caution">
    <text evidence="2">The sequence shown here is derived from an EMBL/GenBank/DDBJ whole genome shotgun (WGS) entry which is preliminary data.</text>
</comment>
<sequence length="177" mass="19744">MRKSTARLACLLLGLLLCSALNAAPEPAESDFDEPVNAVRLAFIERFTERLRNGEPVADLLTANVTFSYYDNNPCRLITTSKPTRLPAAAVDSGFTVAAHFELQHAACESPETPELMLTFNLHQLLADWTDLYSTAEDHNFDAFSVLKEGRSDYLFLHIAPLADDYAVTRIEYYAPQ</sequence>
<reference evidence="2 3" key="1">
    <citation type="submission" date="2018-01" db="EMBL/GenBank/DDBJ databases">
        <title>Draft genome of the type strain Pseudomonas oceani DSM 100277 isolated from the deep water in Okinawa trough, northwestern Pacific Ocean.</title>
        <authorList>
            <person name="Gomila M."/>
            <person name="Mulet M."/>
            <person name="Garcia-Valdes E."/>
            <person name="Lalucat J."/>
        </authorList>
    </citation>
    <scope>NUCLEOTIDE SEQUENCE [LARGE SCALE GENOMIC DNA]</scope>
    <source>
        <strain evidence="2 3">DSM 100277</strain>
    </source>
</reference>
<organism evidence="2 3">
    <name type="scientific">Halopseudomonas oceani</name>
    <dbReference type="NCBI Taxonomy" id="1708783"/>
    <lineage>
        <taxon>Bacteria</taxon>
        <taxon>Pseudomonadati</taxon>
        <taxon>Pseudomonadota</taxon>
        <taxon>Gammaproteobacteria</taxon>
        <taxon>Pseudomonadales</taxon>
        <taxon>Pseudomonadaceae</taxon>
        <taxon>Halopseudomonas</taxon>
    </lineage>
</organism>
<name>A0A2P4EQC9_9GAMM</name>
<evidence type="ECO:0000313" key="3">
    <source>
        <dbReference type="Proteomes" id="UP000243451"/>
    </source>
</evidence>
<keyword evidence="3" id="KW-1185">Reference proteome</keyword>
<feature type="signal peptide" evidence="1">
    <location>
        <begin position="1"/>
        <end position="23"/>
    </location>
</feature>
<gene>
    <name evidence="2" type="ORF">C1949_18605</name>
</gene>